<sequence length="938" mass="106747">MKLLRQKCLPKNGALPLLSLSKMIILTCLQGDRDSLVSADGTNVEDMLLSMLDERDRLMEGLRESQEQVNETRTRLNEVERERDKLHAQLSAKMPQILLEHLENLVARHERSLRMTVVKRHTSTAMSTSTNSLIPGGTMADGETVCSEMDILNSSSNYSMNTTTGSTSPSMTGLGSEVEVLKALKSLFEHHKVLDEKVHNRLRVSQNKVTDLENELFELKRSKINNSSTENTFNNNNIHRTVISSETQVDKDFIKDDDTDIQNNLDQIQKLSLEETVSFPQGSVGISKSSEFLSSSSVLNAPLSNLFCGSASAAALEAANRIKELQENLEQRIERLTRELRESEQRRTDQESLATSLEQRYLVTQRELNAAQDMTDKLRAELAFKSTQLKQQEEKVRTLQIKLDTMEDDLLQSRSLSNHFLTKSFKTKYIHDEVDIDDDDEEEEDVIAGTQYNEENACSDESNPELMNKQISEGEMEQETDSITGLESKRVRKIKSIRSASKRNHYSRHIFQQEWNSYEDQVKELTDEIEEVRQELTRAKEREIINEEHITRLSGTVDKLLQESNERLQNHLQERMLALEQKQNLNNQIEQIKRALETAIRERETNITESMLLRQKLSELAAAFRYSQAQLAIAHTSTSAAQATIMALAKASSEKVNMERQQQQHNTDISIQNSVCPSSAVEKYGTEQSNPIDLISRLITNTWIYSQANNNSDQPIEMNPDVELHNIQSLPNTISDNNNNKFYQSNELQEMLTRQNVMNFNDPSVQLNHDTVNQLSLNDIVNFMKMKQLPNTISQHNIQESATDSTTDPQSLAYMLKNQLDAINNEIKLIQHEKATTEMLADELKGRFGTTDISIDNINNEFKTKNQYADNRPDGNDGNNNNQADRNGNVSSICAIIENNRIKSKHLAYTVCPLLSVYQVDDGRIIVNYLPRLGLLSC</sequence>
<dbReference type="EMBL" id="KL251210">
    <property type="protein sequence ID" value="KGB39466.1"/>
    <property type="molecule type" value="Genomic_DNA"/>
</dbReference>
<dbReference type="InterPro" id="IPR057892">
    <property type="entry name" value="LIP-1_CC2"/>
</dbReference>
<feature type="domain" description="Liprin-alpha CC2" evidence="4">
    <location>
        <begin position="323"/>
        <end position="414"/>
    </location>
</feature>
<reference evidence="5" key="1">
    <citation type="journal article" date="2012" name="Nat. Genet.">
        <title>Whole-genome sequence of Schistosoma haematobium.</title>
        <authorList>
            <person name="Young N.D."/>
            <person name="Jex A.R."/>
            <person name="Li B."/>
            <person name="Liu S."/>
            <person name="Yang L."/>
            <person name="Xiong Z."/>
            <person name="Li Y."/>
            <person name="Cantacessi C."/>
            <person name="Hall R.S."/>
            <person name="Xu X."/>
            <person name="Chen F."/>
            <person name="Wu X."/>
            <person name="Zerlotini A."/>
            <person name="Oliveira G."/>
            <person name="Hofmann A."/>
            <person name="Zhang G."/>
            <person name="Fang X."/>
            <person name="Kang Y."/>
            <person name="Campbell B.E."/>
            <person name="Loukas A."/>
            <person name="Ranganathan S."/>
            <person name="Rollinson D."/>
            <person name="Rinaldi G."/>
            <person name="Brindley P.J."/>
            <person name="Yang H."/>
            <person name="Wang J."/>
            <person name="Wang J."/>
            <person name="Gasser R.B."/>
        </authorList>
    </citation>
    <scope>NUCLEOTIDE SEQUENCE [LARGE SCALE GENOMIC DNA]</scope>
</reference>
<evidence type="ECO:0000256" key="3">
    <source>
        <dbReference type="SAM" id="MobiDB-lite"/>
    </source>
</evidence>
<dbReference type="AlphaFoldDB" id="A0A095AXP8"/>
<protein>
    <submittedName>
        <fullName evidence="5">Liprin-alpha-3</fullName>
    </submittedName>
</protein>
<dbReference type="STRING" id="6185.A0A095AXP8"/>
<gene>
    <name evidence="5" type="ORF">MS3_07900</name>
</gene>
<dbReference type="PANTHER" id="PTHR12587:SF20">
    <property type="entry name" value="LIPRIN-ALPHA, ISOFORM E"/>
    <property type="match status" value="1"/>
</dbReference>
<dbReference type="InterPro" id="IPR029515">
    <property type="entry name" value="Liprin"/>
</dbReference>
<keyword evidence="1" id="KW-0677">Repeat</keyword>
<accession>A0A095AXP8</accession>
<dbReference type="Pfam" id="PF25526">
    <property type="entry name" value="LIP-1"/>
    <property type="match status" value="2"/>
</dbReference>
<feature type="coiled-coil region" evidence="2">
    <location>
        <begin position="315"/>
        <end position="409"/>
    </location>
</feature>
<evidence type="ECO:0000313" key="5">
    <source>
        <dbReference type="EMBL" id="KGB39466.1"/>
    </source>
</evidence>
<feature type="compositionally biased region" description="Low complexity" evidence="3">
    <location>
        <begin position="876"/>
        <end position="885"/>
    </location>
</feature>
<keyword evidence="2" id="KW-0175">Coiled coil</keyword>
<organism evidence="5">
    <name type="scientific">Schistosoma haematobium</name>
    <name type="common">Blood fluke</name>
    <dbReference type="NCBI Taxonomy" id="6185"/>
    <lineage>
        <taxon>Eukaryota</taxon>
        <taxon>Metazoa</taxon>
        <taxon>Spiralia</taxon>
        <taxon>Lophotrochozoa</taxon>
        <taxon>Platyhelminthes</taxon>
        <taxon>Trematoda</taxon>
        <taxon>Digenea</taxon>
        <taxon>Strigeidida</taxon>
        <taxon>Schistosomatoidea</taxon>
        <taxon>Schistosomatidae</taxon>
        <taxon>Schistosoma</taxon>
    </lineage>
</organism>
<evidence type="ECO:0000259" key="4">
    <source>
        <dbReference type="Pfam" id="PF25526"/>
    </source>
</evidence>
<feature type="coiled-coil region" evidence="2">
    <location>
        <begin position="515"/>
        <end position="602"/>
    </location>
</feature>
<feature type="coiled-coil region" evidence="2">
    <location>
        <begin position="55"/>
        <end position="89"/>
    </location>
</feature>
<feature type="domain" description="Liprin-alpha CC2" evidence="4">
    <location>
        <begin position="510"/>
        <end position="601"/>
    </location>
</feature>
<dbReference type="GO" id="GO:0048786">
    <property type="term" value="C:presynaptic active zone"/>
    <property type="evidence" value="ECO:0007669"/>
    <property type="project" value="TreeGrafter"/>
</dbReference>
<name>A0A095AXP8_SCHHA</name>
<dbReference type="GO" id="GO:0050808">
    <property type="term" value="P:synapse organization"/>
    <property type="evidence" value="ECO:0007669"/>
    <property type="project" value="TreeGrafter"/>
</dbReference>
<dbReference type="PANTHER" id="PTHR12587">
    <property type="entry name" value="LAR INTERACTING PROTEIN LIP -RELATED PROTEIN"/>
    <property type="match status" value="1"/>
</dbReference>
<evidence type="ECO:0000256" key="2">
    <source>
        <dbReference type="SAM" id="Coils"/>
    </source>
</evidence>
<feature type="region of interest" description="Disordered" evidence="3">
    <location>
        <begin position="866"/>
        <end position="885"/>
    </location>
</feature>
<proteinExistence type="predicted"/>
<evidence type="ECO:0000256" key="1">
    <source>
        <dbReference type="ARBA" id="ARBA00022737"/>
    </source>
</evidence>